<comment type="caution">
    <text evidence="1">The sequence shown here is derived from an EMBL/GenBank/DDBJ whole genome shotgun (WGS) entry which is preliminary data.</text>
</comment>
<proteinExistence type="predicted"/>
<evidence type="ECO:0000313" key="1">
    <source>
        <dbReference type="EMBL" id="KAH7272785.1"/>
    </source>
</evidence>
<dbReference type="EMBL" id="JAGTJS010000003">
    <property type="protein sequence ID" value="KAH7272785.1"/>
    <property type="molecule type" value="Genomic_DNA"/>
</dbReference>
<evidence type="ECO:0000313" key="2">
    <source>
        <dbReference type="Proteomes" id="UP000736672"/>
    </source>
</evidence>
<protein>
    <submittedName>
        <fullName evidence="1">Uncharacterized protein</fullName>
    </submittedName>
</protein>
<name>A0A9P9RC99_FUSSL</name>
<dbReference type="AlphaFoldDB" id="A0A9P9RC99"/>
<gene>
    <name evidence="1" type="ORF">B0J15DRAFT_187368</name>
</gene>
<accession>A0A9P9RC99</accession>
<dbReference type="Proteomes" id="UP000736672">
    <property type="component" value="Unassembled WGS sequence"/>
</dbReference>
<sequence>MPVSSCCGLIDVIKLVLLVGSALYGLRLSAVETMRPIPWKASCQDEDQDQIQNSNLEKAARDKDSWPTRLALPLLLAPTQILTYGQQGIPWAERKKGPQVLEVLILVVCSARCKRREARLDHPLSISVASMLQVRSHVTTEHQQANCCTSPAVDVHYVPCFKPKSSERFSRRPAGMWAMQHAYPLSLSPKRIRIRLCHRTAAPIQVTVPGARETWFHAITFALESRGPDIWSSVMISVQITASAEWLANNRDLTWTIPS</sequence>
<keyword evidence="2" id="KW-1185">Reference proteome</keyword>
<reference evidence="1" key="1">
    <citation type="journal article" date="2021" name="Nat. Commun.">
        <title>Genetic determinants of endophytism in the Arabidopsis root mycobiome.</title>
        <authorList>
            <person name="Mesny F."/>
            <person name="Miyauchi S."/>
            <person name="Thiergart T."/>
            <person name="Pickel B."/>
            <person name="Atanasova L."/>
            <person name="Karlsson M."/>
            <person name="Huettel B."/>
            <person name="Barry K.W."/>
            <person name="Haridas S."/>
            <person name="Chen C."/>
            <person name="Bauer D."/>
            <person name="Andreopoulos W."/>
            <person name="Pangilinan J."/>
            <person name="LaButti K."/>
            <person name="Riley R."/>
            <person name="Lipzen A."/>
            <person name="Clum A."/>
            <person name="Drula E."/>
            <person name="Henrissat B."/>
            <person name="Kohler A."/>
            <person name="Grigoriev I.V."/>
            <person name="Martin F.M."/>
            <person name="Hacquard S."/>
        </authorList>
    </citation>
    <scope>NUCLEOTIDE SEQUENCE</scope>
    <source>
        <strain evidence="1">FSSC 5 MPI-SDFR-AT-0091</strain>
    </source>
</reference>
<organism evidence="1 2">
    <name type="scientific">Fusarium solani</name>
    <name type="common">Filamentous fungus</name>
    <dbReference type="NCBI Taxonomy" id="169388"/>
    <lineage>
        <taxon>Eukaryota</taxon>
        <taxon>Fungi</taxon>
        <taxon>Dikarya</taxon>
        <taxon>Ascomycota</taxon>
        <taxon>Pezizomycotina</taxon>
        <taxon>Sordariomycetes</taxon>
        <taxon>Hypocreomycetidae</taxon>
        <taxon>Hypocreales</taxon>
        <taxon>Nectriaceae</taxon>
        <taxon>Fusarium</taxon>
        <taxon>Fusarium solani species complex</taxon>
    </lineage>
</organism>